<protein>
    <submittedName>
        <fullName evidence="2">Uncharacterized protein</fullName>
    </submittedName>
</protein>
<evidence type="ECO:0000313" key="3">
    <source>
        <dbReference type="Proteomes" id="UP000499080"/>
    </source>
</evidence>
<proteinExistence type="predicted"/>
<evidence type="ECO:0000256" key="1">
    <source>
        <dbReference type="SAM" id="Phobius"/>
    </source>
</evidence>
<name>A0A4Y2MU12_ARAVE</name>
<feature type="transmembrane region" description="Helical" evidence="1">
    <location>
        <begin position="136"/>
        <end position="157"/>
    </location>
</feature>
<keyword evidence="1" id="KW-0472">Membrane</keyword>
<gene>
    <name evidence="2" type="ORF">AVEN_133635_1</name>
</gene>
<accession>A0A4Y2MU12</accession>
<feature type="transmembrane region" description="Helical" evidence="1">
    <location>
        <begin position="46"/>
        <end position="68"/>
    </location>
</feature>
<comment type="caution">
    <text evidence="2">The sequence shown here is derived from an EMBL/GenBank/DDBJ whole genome shotgun (WGS) entry which is preliminary data.</text>
</comment>
<organism evidence="2 3">
    <name type="scientific">Araneus ventricosus</name>
    <name type="common">Orbweaver spider</name>
    <name type="synonym">Epeira ventricosa</name>
    <dbReference type="NCBI Taxonomy" id="182803"/>
    <lineage>
        <taxon>Eukaryota</taxon>
        <taxon>Metazoa</taxon>
        <taxon>Ecdysozoa</taxon>
        <taxon>Arthropoda</taxon>
        <taxon>Chelicerata</taxon>
        <taxon>Arachnida</taxon>
        <taxon>Araneae</taxon>
        <taxon>Araneomorphae</taxon>
        <taxon>Entelegynae</taxon>
        <taxon>Araneoidea</taxon>
        <taxon>Araneidae</taxon>
        <taxon>Araneus</taxon>
    </lineage>
</organism>
<feature type="transmembrane region" description="Helical" evidence="1">
    <location>
        <begin position="180"/>
        <end position="200"/>
    </location>
</feature>
<feature type="transmembrane region" description="Helical" evidence="1">
    <location>
        <begin position="104"/>
        <end position="124"/>
    </location>
</feature>
<evidence type="ECO:0000313" key="2">
    <source>
        <dbReference type="EMBL" id="GBN30009.1"/>
    </source>
</evidence>
<reference evidence="2 3" key="1">
    <citation type="journal article" date="2019" name="Sci. Rep.">
        <title>Orb-weaving spider Araneus ventricosus genome elucidates the spidroin gene catalogue.</title>
        <authorList>
            <person name="Kono N."/>
            <person name="Nakamura H."/>
            <person name="Ohtoshi R."/>
            <person name="Moran D.A.P."/>
            <person name="Shinohara A."/>
            <person name="Yoshida Y."/>
            <person name="Fujiwara M."/>
            <person name="Mori M."/>
            <person name="Tomita M."/>
            <person name="Arakawa K."/>
        </authorList>
    </citation>
    <scope>NUCLEOTIDE SEQUENCE [LARGE SCALE GENOMIC DNA]</scope>
</reference>
<keyword evidence="1" id="KW-1133">Transmembrane helix</keyword>
<keyword evidence="1" id="KW-0812">Transmembrane</keyword>
<feature type="transmembrane region" description="Helical" evidence="1">
    <location>
        <begin position="75"/>
        <end position="98"/>
    </location>
</feature>
<dbReference type="Proteomes" id="UP000499080">
    <property type="component" value="Unassembled WGS sequence"/>
</dbReference>
<feature type="transmembrane region" description="Helical" evidence="1">
    <location>
        <begin position="21"/>
        <end position="40"/>
    </location>
</feature>
<keyword evidence="3" id="KW-1185">Reference proteome</keyword>
<dbReference type="AlphaFoldDB" id="A0A4Y2MU12"/>
<sequence>MDSILNRLKTVLMLKSNSQRLGALIMLLSSFAFFNFITWSPYVLFPRHYCIVVTVGGFLIGAVLAHGIQKTTYRFLEIVGVNLYIIGWAFIINGLLVAQTYLEVYFNGVLGVYIVFLGVVFYFMHRENPTRFIIENHILVGSFLIFVGTTIFLLAHFEADITLFYLIRIGRLPAFWSDRAIVSVLVGIGILLISLFMYFLPPYVKGRSEGLF</sequence>
<dbReference type="EMBL" id="BGPR01007854">
    <property type="protein sequence ID" value="GBN30009.1"/>
    <property type="molecule type" value="Genomic_DNA"/>
</dbReference>